<dbReference type="InterPro" id="IPR038459">
    <property type="entry name" value="MT_TRM10-typ_sf"/>
</dbReference>
<dbReference type="PROSITE" id="PS51675">
    <property type="entry name" value="SAM_MT_TRM10"/>
    <property type="match status" value="1"/>
</dbReference>
<proteinExistence type="predicted"/>
<dbReference type="CDD" id="cd18089">
    <property type="entry name" value="SPOUT_Trm10-like"/>
    <property type="match status" value="1"/>
</dbReference>
<evidence type="ECO:0000256" key="7">
    <source>
        <dbReference type="ARBA" id="ARBA00032166"/>
    </source>
</evidence>
<accession>A0A0D2PG52</accession>
<evidence type="ECO:0000256" key="3">
    <source>
        <dbReference type="ARBA" id="ARBA00022603"/>
    </source>
</evidence>
<dbReference type="PANTHER" id="PTHR13563:SF13">
    <property type="entry name" value="TRNA METHYLTRANSFERASE 10 HOMOLOG A"/>
    <property type="match status" value="1"/>
</dbReference>
<organism evidence="11 12">
    <name type="scientific">Hypholoma sublateritium (strain FD-334 SS-4)</name>
    <dbReference type="NCBI Taxonomy" id="945553"/>
    <lineage>
        <taxon>Eukaryota</taxon>
        <taxon>Fungi</taxon>
        <taxon>Dikarya</taxon>
        <taxon>Basidiomycota</taxon>
        <taxon>Agaricomycotina</taxon>
        <taxon>Agaricomycetes</taxon>
        <taxon>Agaricomycetidae</taxon>
        <taxon>Agaricales</taxon>
        <taxon>Agaricineae</taxon>
        <taxon>Strophariaceae</taxon>
        <taxon>Hypholoma</taxon>
    </lineage>
</organism>
<dbReference type="InterPro" id="IPR007356">
    <property type="entry name" value="tRNA_m1G_MeTrfase_euk"/>
</dbReference>
<evidence type="ECO:0000313" key="11">
    <source>
        <dbReference type="EMBL" id="KJA29754.1"/>
    </source>
</evidence>
<dbReference type="Gene3D" id="3.40.1280.30">
    <property type="match status" value="1"/>
</dbReference>
<dbReference type="OMA" id="FKKNDGW"/>
<evidence type="ECO:0000256" key="9">
    <source>
        <dbReference type="SAM" id="MobiDB-lite"/>
    </source>
</evidence>
<evidence type="ECO:0000256" key="5">
    <source>
        <dbReference type="ARBA" id="ARBA00022691"/>
    </source>
</evidence>
<dbReference type="GO" id="GO:0005634">
    <property type="term" value="C:nucleus"/>
    <property type="evidence" value="ECO:0007669"/>
    <property type="project" value="TreeGrafter"/>
</dbReference>
<keyword evidence="5" id="KW-0949">S-adenosyl-L-methionine</keyword>
<dbReference type="PANTHER" id="PTHR13563">
    <property type="entry name" value="TRNA (GUANINE-9-) METHYLTRANSFERASE"/>
    <property type="match status" value="1"/>
</dbReference>
<dbReference type="EMBL" id="KN817518">
    <property type="protein sequence ID" value="KJA29754.1"/>
    <property type="molecule type" value="Genomic_DNA"/>
</dbReference>
<dbReference type="GO" id="GO:0052905">
    <property type="term" value="F:tRNA (guanosine(9)-N1)-methyltransferase activity"/>
    <property type="evidence" value="ECO:0007669"/>
    <property type="project" value="UniProtKB-EC"/>
</dbReference>
<evidence type="ECO:0000256" key="8">
    <source>
        <dbReference type="ARBA" id="ARBA00048434"/>
    </source>
</evidence>
<evidence type="ECO:0000256" key="6">
    <source>
        <dbReference type="ARBA" id="ARBA00031792"/>
    </source>
</evidence>
<name>A0A0D2PG52_HYPSF</name>
<dbReference type="OrthoDB" id="278300at2759"/>
<dbReference type="GO" id="GO:0002939">
    <property type="term" value="P:tRNA N1-guanine methylation"/>
    <property type="evidence" value="ECO:0007669"/>
    <property type="project" value="TreeGrafter"/>
</dbReference>
<dbReference type="EC" id="2.1.1.221" evidence="1"/>
<gene>
    <name evidence="11" type="ORF">HYPSUDRAFT_31747</name>
</gene>
<evidence type="ECO:0000259" key="10">
    <source>
        <dbReference type="PROSITE" id="PS51675"/>
    </source>
</evidence>
<evidence type="ECO:0000256" key="1">
    <source>
        <dbReference type="ARBA" id="ARBA00012797"/>
    </source>
</evidence>
<keyword evidence="3" id="KW-0489">Methyltransferase</keyword>
<dbReference type="STRING" id="945553.A0A0D2PG52"/>
<reference evidence="12" key="1">
    <citation type="submission" date="2014-04" db="EMBL/GenBank/DDBJ databases">
        <title>Evolutionary Origins and Diversification of the Mycorrhizal Mutualists.</title>
        <authorList>
            <consortium name="DOE Joint Genome Institute"/>
            <consortium name="Mycorrhizal Genomics Consortium"/>
            <person name="Kohler A."/>
            <person name="Kuo A."/>
            <person name="Nagy L.G."/>
            <person name="Floudas D."/>
            <person name="Copeland A."/>
            <person name="Barry K.W."/>
            <person name="Cichocki N."/>
            <person name="Veneault-Fourrey C."/>
            <person name="LaButti K."/>
            <person name="Lindquist E.A."/>
            <person name="Lipzen A."/>
            <person name="Lundell T."/>
            <person name="Morin E."/>
            <person name="Murat C."/>
            <person name="Riley R."/>
            <person name="Ohm R."/>
            <person name="Sun H."/>
            <person name="Tunlid A."/>
            <person name="Henrissat B."/>
            <person name="Grigoriev I.V."/>
            <person name="Hibbett D.S."/>
            <person name="Martin F."/>
        </authorList>
    </citation>
    <scope>NUCLEOTIDE SEQUENCE [LARGE SCALE GENOMIC DNA]</scope>
    <source>
        <strain evidence="12">FD-334 SS-4</strain>
    </source>
</reference>
<evidence type="ECO:0000256" key="4">
    <source>
        <dbReference type="ARBA" id="ARBA00022679"/>
    </source>
</evidence>
<feature type="domain" description="SAM-dependent MTase TRM10-type" evidence="10">
    <location>
        <begin position="117"/>
        <end position="349"/>
    </location>
</feature>
<dbReference type="GO" id="GO:0000049">
    <property type="term" value="F:tRNA binding"/>
    <property type="evidence" value="ECO:0007669"/>
    <property type="project" value="TreeGrafter"/>
</dbReference>
<feature type="region of interest" description="Disordered" evidence="9">
    <location>
        <begin position="87"/>
        <end position="123"/>
    </location>
</feature>
<feature type="region of interest" description="Disordered" evidence="9">
    <location>
        <begin position="1"/>
        <end position="71"/>
    </location>
</feature>
<feature type="region of interest" description="Disordered" evidence="9">
    <location>
        <begin position="349"/>
        <end position="382"/>
    </location>
</feature>
<feature type="compositionally biased region" description="Acidic residues" evidence="9">
    <location>
        <begin position="367"/>
        <end position="382"/>
    </location>
</feature>
<evidence type="ECO:0000256" key="2">
    <source>
        <dbReference type="ARBA" id="ARBA00020451"/>
    </source>
</evidence>
<keyword evidence="4" id="KW-0808">Transferase</keyword>
<evidence type="ECO:0000313" key="12">
    <source>
        <dbReference type="Proteomes" id="UP000054270"/>
    </source>
</evidence>
<dbReference type="AlphaFoldDB" id="A0A0D2PG52"/>
<keyword evidence="12" id="KW-1185">Reference proteome</keyword>
<comment type="catalytic activity">
    <reaction evidence="8">
        <text>guanosine(9) in tRNA + S-adenosyl-L-methionine = N(1)-methylguanosine(9) in tRNA + S-adenosyl-L-homocysteine + H(+)</text>
        <dbReference type="Rhea" id="RHEA:43156"/>
        <dbReference type="Rhea" id="RHEA-COMP:10367"/>
        <dbReference type="Rhea" id="RHEA-COMP:10368"/>
        <dbReference type="ChEBI" id="CHEBI:15378"/>
        <dbReference type="ChEBI" id="CHEBI:57856"/>
        <dbReference type="ChEBI" id="CHEBI:59789"/>
        <dbReference type="ChEBI" id="CHEBI:73542"/>
        <dbReference type="ChEBI" id="CHEBI:74269"/>
        <dbReference type="EC" id="2.1.1.221"/>
    </reaction>
</comment>
<dbReference type="Proteomes" id="UP000054270">
    <property type="component" value="Unassembled WGS sequence"/>
</dbReference>
<feature type="compositionally biased region" description="Polar residues" evidence="9">
    <location>
        <begin position="54"/>
        <end position="64"/>
    </location>
</feature>
<protein>
    <recommendedName>
        <fullName evidence="2">tRNA (guanine(9)-N1)-methyltransferase</fullName>
        <ecNumber evidence="1">2.1.1.221</ecNumber>
    </recommendedName>
    <alternativeName>
        <fullName evidence="7">tRNA methyltransferase 10</fullName>
    </alternativeName>
    <alternativeName>
        <fullName evidence="6">tRNA(m1G9)-methyltransferase</fullName>
    </alternativeName>
</protein>
<dbReference type="InterPro" id="IPR028564">
    <property type="entry name" value="MT_TRM10-typ"/>
</dbReference>
<sequence>MSKTTDPAPHEAVQQPADLLHDKLAAHQGAPTDGSSRIEIQAGPPVTAAVPSSEPASQTEQKPISKNALKKAAKAERFAAIKLERRAREKEAKREKKRQRAEKKAAGELDEDDDEDKKRQAKKRKLEFGGQVLVDLGFDEMMNDKEIVSLCSQLAYTHSANRNASFPFSLVFTSVNGRTHQRLESLGDASYKRWANTTWMSESYEHLWKDTTSAQDTATTVAGDVQTAPASALEQMVSCPSVLSPTIAQNTFVYLTADTEDELTELKPNETYIIGGICDHNRYKNLCLNKAKESGIRTARLPIGRYLASLPTRKVLTVNQVFEILVKWVETKDWEESLYSVIPKRKFHQGGKGNTSANVDLSTAEGDAAEDAADEEQGDISS</sequence>